<evidence type="ECO:0000256" key="9">
    <source>
        <dbReference type="ARBA" id="ARBA00023136"/>
    </source>
</evidence>
<proteinExistence type="predicted"/>
<dbReference type="PANTHER" id="PTHR32024">
    <property type="entry name" value="TRK SYSTEM POTASSIUM UPTAKE PROTEIN TRKG-RELATED"/>
    <property type="match status" value="1"/>
</dbReference>
<keyword evidence="3" id="KW-1003">Cell membrane</keyword>
<dbReference type="STRING" id="1120989.SAMN02745227_01544"/>
<keyword evidence="12" id="KW-1185">Reference proteome</keyword>
<dbReference type="EMBL" id="FRAI01000016">
    <property type="protein sequence ID" value="SHK11039.1"/>
    <property type="molecule type" value="Genomic_DNA"/>
</dbReference>
<evidence type="ECO:0000313" key="11">
    <source>
        <dbReference type="EMBL" id="SHK11039.1"/>
    </source>
</evidence>
<feature type="transmembrane region" description="Helical" evidence="10">
    <location>
        <begin position="311"/>
        <end position="330"/>
    </location>
</feature>
<evidence type="ECO:0000256" key="3">
    <source>
        <dbReference type="ARBA" id="ARBA00022475"/>
    </source>
</evidence>
<dbReference type="AlphaFoldDB" id="A0A1M6PSV0"/>
<evidence type="ECO:0000256" key="2">
    <source>
        <dbReference type="ARBA" id="ARBA00022448"/>
    </source>
</evidence>
<dbReference type="RefSeq" id="WP_072907654.1">
    <property type="nucleotide sequence ID" value="NZ_FRAI01000016.1"/>
</dbReference>
<evidence type="ECO:0000256" key="4">
    <source>
        <dbReference type="ARBA" id="ARBA00022538"/>
    </source>
</evidence>
<dbReference type="Pfam" id="PF02386">
    <property type="entry name" value="TrkH"/>
    <property type="match status" value="1"/>
</dbReference>
<comment type="subcellular location">
    <subcellularLocation>
        <location evidence="1">Cell membrane</location>
        <topology evidence="1">Multi-pass membrane protein</topology>
    </subcellularLocation>
</comment>
<evidence type="ECO:0000256" key="1">
    <source>
        <dbReference type="ARBA" id="ARBA00004651"/>
    </source>
</evidence>
<keyword evidence="7 10" id="KW-1133">Transmembrane helix</keyword>
<feature type="transmembrane region" description="Helical" evidence="10">
    <location>
        <begin position="192"/>
        <end position="215"/>
    </location>
</feature>
<dbReference type="PANTHER" id="PTHR32024:SF1">
    <property type="entry name" value="KTR SYSTEM POTASSIUM UPTAKE PROTEIN B"/>
    <property type="match status" value="1"/>
</dbReference>
<name>A0A1M6PSV0_9FIRM</name>
<evidence type="ECO:0000256" key="8">
    <source>
        <dbReference type="ARBA" id="ARBA00023065"/>
    </source>
</evidence>
<keyword evidence="8" id="KW-0406">Ion transport</keyword>
<dbReference type="OrthoDB" id="9810952at2"/>
<dbReference type="GO" id="GO:0005886">
    <property type="term" value="C:plasma membrane"/>
    <property type="evidence" value="ECO:0007669"/>
    <property type="project" value="UniProtKB-SubCell"/>
</dbReference>
<dbReference type="NCBIfam" id="TIGR00933">
    <property type="entry name" value="2a38"/>
    <property type="match status" value="1"/>
</dbReference>
<organism evidence="11 12">
    <name type="scientific">Anaerobranca californiensis DSM 14826</name>
    <dbReference type="NCBI Taxonomy" id="1120989"/>
    <lineage>
        <taxon>Bacteria</taxon>
        <taxon>Bacillati</taxon>
        <taxon>Bacillota</taxon>
        <taxon>Clostridia</taxon>
        <taxon>Eubacteriales</taxon>
        <taxon>Proteinivoracaceae</taxon>
        <taxon>Anaerobranca</taxon>
    </lineage>
</organism>
<keyword evidence="4" id="KW-0633">Potassium transport</keyword>
<sequence length="445" mass="48088">MIKDKKALTPARILVGGFLSLILIGTILLSLPISSVEGSIGIIDALFTATSAVCVTGLVVVDTGTHFTLFGQLVILGLIQAGGLGFMTMATLIFLLLGKKITLKERLVIQEALNQFSLEGLVRLTKYILIFTISIELIAALFLGLRFSVDYGYKLGMYMGLFHSISAFANAGFDIMGIVGQSSLMAYQNDPVVVFIIMALFVLGGLGFTVIVDIYKRHSFGKMALHSRFALVLTGILLLIGFLGVFLLEYNNPDTLGEMPFYKKILPSIFTGATTRTAGFNTVDTGSLRPATLFFMSVLMFIGASPASTGGGIKTTTFGVLLVSVVAMIKGDREVHIFNRRLPFEIVLKALSIIMISLVIIGLATIILSRTEQQEFLNIFFEVVSAFGTVGLSTGITSELTTVGRIIIIVIMFTGRVGPLTLALAFSQRMKSSNIRYPEEKVLVG</sequence>
<keyword evidence="6" id="KW-0630">Potassium</keyword>
<evidence type="ECO:0000256" key="10">
    <source>
        <dbReference type="SAM" id="Phobius"/>
    </source>
</evidence>
<feature type="transmembrane region" description="Helical" evidence="10">
    <location>
        <begin position="127"/>
        <end position="145"/>
    </location>
</feature>
<dbReference type="InterPro" id="IPR004772">
    <property type="entry name" value="TrkH"/>
</dbReference>
<keyword evidence="2" id="KW-0813">Transport</keyword>
<protein>
    <submittedName>
        <fullName evidence="11">Trk system potassium uptake protein TrkH</fullName>
    </submittedName>
</protein>
<dbReference type="InterPro" id="IPR003445">
    <property type="entry name" value="Cat_transpt"/>
</dbReference>
<evidence type="ECO:0000256" key="5">
    <source>
        <dbReference type="ARBA" id="ARBA00022692"/>
    </source>
</evidence>
<feature type="transmembrane region" description="Helical" evidence="10">
    <location>
        <begin position="350"/>
        <end position="369"/>
    </location>
</feature>
<evidence type="ECO:0000256" key="6">
    <source>
        <dbReference type="ARBA" id="ARBA00022958"/>
    </source>
</evidence>
<feature type="transmembrane region" description="Helical" evidence="10">
    <location>
        <begin position="73"/>
        <end position="97"/>
    </location>
</feature>
<feature type="transmembrane region" description="Helical" evidence="10">
    <location>
        <begin position="157"/>
        <end position="180"/>
    </location>
</feature>
<keyword evidence="9 10" id="KW-0472">Membrane</keyword>
<dbReference type="GO" id="GO:0015379">
    <property type="term" value="F:potassium:chloride symporter activity"/>
    <property type="evidence" value="ECO:0007669"/>
    <property type="project" value="InterPro"/>
</dbReference>
<accession>A0A1M6PSV0</accession>
<evidence type="ECO:0000256" key="7">
    <source>
        <dbReference type="ARBA" id="ARBA00022989"/>
    </source>
</evidence>
<evidence type="ECO:0000313" key="12">
    <source>
        <dbReference type="Proteomes" id="UP000243547"/>
    </source>
</evidence>
<feature type="transmembrane region" description="Helical" evidence="10">
    <location>
        <begin position="39"/>
        <end position="61"/>
    </location>
</feature>
<gene>
    <name evidence="11" type="ORF">SAMN02745227_01544</name>
</gene>
<feature type="transmembrane region" description="Helical" evidence="10">
    <location>
        <begin position="402"/>
        <end position="426"/>
    </location>
</feature>
<reference evidence="12" key="1">
    <citation type="submission" date="2016-11" db="EMBL/GenBank/DDBJ databases">
        <authorList>
            <person name="Varghese N."/>
            <person name="Submissions S."/>
        </authorList>
    </citation>
    <scope>NUCLEOTIDE SEQUENCE [LARGE SCALE GENOMIC DNA]</scope>
    <source>
        <strain evidence="12">DSM 14826</strain>
    </source>
</reference>
<dbReference type="Proteomes" id="UP000243547">
    <property type="component" value="Unassembled WGS sequence"/>
</dbReference>
<feature type="transmembrane region" description="Helical" evidence="10">
    <location>
        <begin position="12"/>
        <end position="33"/>
    </location>
</feature>
<keyword evidence="5 10" id="KW-0812">Transmembrane</keyword>
<feature type="transmembrane region" description="Helical" evidence="10">
    <location>
        <begin position="227"/>
        <end position="248"/>
    </location>
</feature>